<dbReference type="Proteomes" id="UP000585638">
    <property type="component" value="Unassembled WGS sequence"/>
</dbReference>
<name>A0A7W9KMS8_9PSEU</name>
<keyword evidence="6" id="KW-1185">Reference proteome</keyword>
<keyword evidence="4" id="KW-0408">Iron</keyword>
<evidence type="ECO:0000313" key="5">
    <source>
        <dbReference type="EMBL" id="MBB5895440.1"/>
    </source>
</evidence>
<dbReference type="InterPro" id="IPR014503">
    <property type="entry name" value="Clavaminate_syn-like"/>
</dbReference>
<gene>
    <name evidence="5" type="ORF">BJ998_006636</name>
</gene>
<evidence type="ECO:0000256" key="4">
    <source>
        <dbReference type="ARBA" id="ARBA00023004"/>
    </source>
</evidence>
<dbReference type="SUPFAM" id="SSF51197">
    <property type="entry name" value="Clavaminate synthase-like"/>
    <property type="match status" value="1"/>
</dbReference>
<dbReference type="EMBL" id="JACHIR010000001">
    <property type="protein sequence ID" value="MBB5895440.1"/>
    <property type="molecule type" value="Genomic_DNA"/>
</dbReference>
<dbReference type="Gene3D" id="3.60.130.10">
    <property type="entry name" value="Clavaminate synthase-like"/>
    <property type="match status" value="1"/>
</dbReference>
<evidence type="ECO:0000256" key="1">
    <source>
        <dbReference type="ARBA" id="ARBA00008425"/>
    </source>
</evidence>
<dbReference type="RefSeq" id="WP_184867233.1">
    <property type="nucleotide sequence ID" value="NZ_JACHIR010000001.1"/>
</dbReference>
<proteinExistence type="inferred from homology"/>
<accession>A0A7W9KMS8</accession>
<evidence type="ECO:0000256" key="3">
    <source>
        <dbReference type="ARBA" id="ARBA00023002"/>
    </source>
</evidence>
<evidence type="ECO:0008006" key="7">
    <source>
        <dbReference type="Google" id="ProtNLM"/>
    </source>
</evidence>
<keyword evidence="3" id="KW-0560">Oxidoreductase</keyword>
<reference evidence="5 6" key="1">
    <citation type="submission" date="2020-08" db="EMBL/GenBank/DDBJ databases">
        <title>Sequencing the genomes of 1000 actinobacteria strains.</title>
        <authorList>
            <person name="Klenk H.-P."/>
        </authorList>
    </citation>
    <scope>NUCLEOTIDE SEQUENCE [LARGE SCALE GENOMIC DNA]</scope>
    <source>
        <strain evidence="5 6">DSM 43851</strain>
    </source>
</reference>
<protein>
    <recommendedName>
        <fullName evidence="7">TauD/TfdA-like domain-containing protein</fullName>
    </recommendedName>
</protein>
<sequence length="289" mass="32263">MTTMATAFRSPATHRVRSPHEYHLDKRAAEALLTDVTALVESGVRPTEPEFYDRHWLDVELLPTGLRDFLQRFRMTESHAACLIQGLPVDDVAIPPHWDVPHSRNHTLVPETIMALCAMCVGDPFARDCVQNGRMVQNILPTGSDRRDLHTESGSHCDYLAFLGMRDGHVTLASARDVDLDDGTREVLAEERFRFAAGPAAVLFGDQIEPYLRLDRCLPLDPGARQALDRLLAELDRVQQEVAVAPGSLLIVDNYLAAHGRLGGDWLKRITVSRNLRRMAGGGRHPRIL</sequence>
<dbReference type="InterPro" id="IPR042098">
    <property type="entry name" value="TauD-like_sf"/>
</dbReference>
<dbReference type="GO" id="GO:0005506">
    <property type="term" value="F:iron ion binding"/>
    <property type="evidence" value="ECO:0007669"/>
    <property type="project" value="InterPro"/>
</dbReference>
<comment type="similarity">
    <text evidence="1">Belongs to the clavaminate synthase family.</text>
</comment>
<evidence type="ECO:0000256" key="2">
    <source>
        <dbReference type="ARBA" id="ARBA00022723"/>
    </source>
</evidence>
<dbReference type="AlphaFoldDB" id="A0A7W9KMS8"/>
<comment type="caution">
    <text evidence="5">The sequence shown here is derived from an EMBL/GenBank/DDBJ whole genome shotgun (WGS) entry which is preliminary data.</text>
</comment>
<evidence type="ECO:0000313" key="6">
    <source>
        <dbReference type="Proteomes" id="UP000585638"/>
    </source>
</evidence>
<organism evidence="5 6">
    <name type="scientific">Kutzneria kofuensis</name>
    <dbReference type="NCBI Taxonomy" id="103725"/>
    <lineage>
        <taxon>Bacteria</taxon>
        <taxon>Bacillati</taxon>
        <taxon>Actinomycetota</taxon>
        <taxon>Actinomycetes</taxon>
        <taxon>Pseudonocardiales</taxon>
        <taxon>Pseudonocardiaceae</taxon>
        <taxon>Kutzneria</taxon>
    </lineage>
</organism>
<keyword evidence="2" id="KW-0479">Metal-binding</keyword>
<dbReference type="PIRSF" id="PIRSF019543">
    <property type="entry name" value="Clavaminate_syn"/>
    <property type="match status" value="1"/>
</dbReference>
<dbReference type="GO" id="GO:0016491">
    <property type="term" value="F:oxidoreductase activity"/>
    <property type="evidence" value="ECO:0007669"/>
    <property type="project" value="UniProtKB-KW"/>
</dbReference>